<dbReference type="Proteomes" id="UP001054837">
    <property type="component" value="Unassembled WGS sequence"/>
</dbReference>
<comment type="caution">
    <text evidence="1">The sequence shown here is derived from an EMBL/GenBank/DDBJ whole genome shotgun (WGS) entry which is preliminary data.</text>
</comment>
<sequence>MRSPSSRHPISASRKLLSGAMEAVCKVARSRVAKKKARKSKRRHVFLLKENFNTLNSHCMENANRDSVSHRRIAAFSEKKMVSAILCEGENDMQA</sequence>
<name>A0AAV4S264_9ARAC</name>
<dbReference type="AlphaFoldDB" id="A0AAV4S264"/>
<protein>
    <submittedName>
        <fullName evidence="1">Uncharacterized protein</fullName>
    </submittedName>
</protein>
<reference evidence="1 2" key="1">
    <citation type="submission" date="2021-06" db="EMBL/GenBank/DDBJ databases">
        <title>Caerostris darwini draft genome.</title>
        <authorList>
            <person name="Kono N."/>
            <person name="Arakawa K."/>
        </authorList>
    </citation>
    <scope>NUCLEOTIDE SEQUENCE [LARGE SCALE GENOMIC DNA]</scope>
</reference>
<evidence type="ECO:0000313" key="1">
    <source>
        <dbReference type="EMBL" id="GIY26630.1"/>
    </source>
</evidence>
<organism evidence="1 2">
    <name type="scientific">Caerostris darwini</name>
    <dbReference type="NCBI Taxonomy" id="1538125"/>
    <lineage>
        <taxon>Eukaryota</taxon>
        <taxon>Metazoa</taxon>
        <taxon>Ecdysozoa</taxon>
        <taxon>Arthropoda</taxon>
        <taxon>Chelicerata</taxon>
        <taxon>Arachnida</taxon>
        <taxon>Araneae</taxon>
        <taxon>Araneomorphae</taxon>
        <taxon>Entelegynae</taxon>
        <taxon>Araneoidea</taxon>
        <taxon>Araneidae</taxon>
        <taxon>Caerostris</taxon>
    </lineage>
</organism>
<proteinExistence type="predicted"/>
<keyword evidence="2" id="KW-1185">Reference proteome</keyword>
<dbReference type="EMBL" id="BPLQ01006959">
    <property type="protein sequence ID" value="GIY26630.1"/>
    <property type="molecule type" value="Genomic_DNA"/>
</dbReference>
<accession>A0AAV4S264</accession>
<evidence type="ECO:0000313" key="2">
    <source>
        <dbReference type="Proteomes" id="UP001054837"/>
    </source>
</evidence>
<gene>
    <name evidence="1" type="ORF">CDAR_593641</name>
</gene>